<protein>
    <submittedName>
        <fullName evidence="2">BGTF surface domain-containing protein</fullName>
    </submittedName>
</protein>
<keyword evidence="3" id="KW-1185">Reference proteome</keyword>
<name>A0ABD5WA83_9EURY</name>
<proteinExistence type="predicted"/>
<sequence length="144" mass="14554">MAAVAGVAAAQGATELTTVNETVRVHAVEDATVEGTTDLDPGTNVTIRLQSTGETQPRFLVSEVATVGEDRTFAVEHDFSGNAPGDSFSVTVRTDGSTVAEAEGSVVAADRAVSPTETVVPGFGVATALVAVGLALVAVGRRID</sequence>
<evidence type="ECO:0000256" key="1">
    <source>
        <dbReference type="SAM" id="Phobius"/>
    </source>
</evidence>
<dbReference type="NCBIfam" id="NF045517">
    <property type="entry name" value="halo_surf_dom"/>
    <property type="match status" value="1"/>
</dbReference>
<dbReference type="AlphaFoldDB" id="A0ABD5WA83"/>
<organism evidence="2 3">
    <name type="scientific">Halobaculum lipolyticum</name>
    <dbReference type="NCBI Taxonomy" id="3032001"/>
    <lineage>
        <taxon>Archaea</taxon>
        <taxon>Methanobacteriati</taxon>
        <taxon>Methanobacteriota</taxon>
        <taxon>Stenosarchaea group</taxon>
        <taxon>Halobacteria</taxon>
        <taxon>Halobacteriales</taxon>
        <taxon>Haloferacaceae</taxon>
        <taxon>Halobaculum</taxon>
    </lineage>
</organism>
<feature type="transmembrane region" description="Helical" evidence="1">
    <location>
        <begin position="119"/>
        <end position="139"/>
    </location>
</feature>
<dbReference type="RefSeq" id="WP_284031487.1">
    <property type="nucleotide sequence ID" value="NZ_CP126154.1"/>
</dbReference>
<keyword evidence="1" id="KW-0472">Membrane</keyword>
<reference evidence="2 3" key="1">
    <citation type="journal article" date="2019" name="Int. J. Syst. Evol. Microbiol.">
        <title>The Global Catalogue of Microorganisms (GCM) 10K type strain sequencing project: providing services to taxonomists for standard genome sequencing and annotation.</title>
        <authorList>
            <consortium name="The Broad Institute Genomics Platform"/>
            <consortium name="The Broad Institute Genome Sequencing Center for Infectious Disease"/>
            <person name="Wu L."/>
            <person name="Ma J."/>
        </authorList>
    </citation>
    <scope>NUCLEOTIDE SEQUENCE [LARGE SCALE GENOMIC DNA]</scope>
    <source>
        <strain evidence="2 3">DT31</strain>
    </source>
</reference>
<dbReference type="Proteomes" id="UP001596461">
    <property type="component" value="Unassembled WGS sequence"/>
</dbReference>
<gene>
    <name evidence="2" type="ORF">ACFQL9_01980</name>
</gene>
<evidence type="ECO:0000313" key="3">
    <source>
        <dbReference type="Proteomes" id="UP001596461"/>
    </source>
</evidence>
<dbReference type="EMBL" id="JBHTAH010000001">
    <property type="protein sequence ID" value="MFC7068395.1"/>
    <property type="molecule type" value="Genomic_DNA"/>
</dbReference>
<comment type="caution">
    <text evidence="2">The sequence shown here is derived from an EMBL/GenBank/DDBJ whole genome shotgun (WGS) entry which is preliminary data.</text>
</comment>
<dbReference type="GeneID" id="81126387"/>
<accession>A0ABD5WA83</accession>
<keyword evidence="1" id="KW-0812">Transmembrane</keyword>
<keyword evidence="1" id="KW-1133">Transmembrane helix</keyword>
<evidence type="ECO:0000313" key="2">
    <source>
        <dbReference type="EMBL" id="MFC7068395.1"/>
    </source>
</evidence>